<feature type="compositionally biased region" description="Pro residues" evidence="5">
    <location>
        <begin position="147"/>
        <end position="162"/>
    </location>
</feature>
<feature type="region of interest" description="Disordered" evidence="5">
    <location>
        <begin position="142"/>
        <end position="214"/>
    </location>
</feature>
<dbReference type="AlphaFoldDB" id="A0AA89C1T8"/>
<evidence type="ECO:0000256" key="2">
    <source>
        <dbReference type="ARBA" id="ARBA00022692"/>
    </source>
</evidence>
<dbReference type="PANTHER" id="PTHR21676:SF6">
    <property type="entry name" value="PROTEIN STUM"/>
    <property type="match status" value="1"/>
</dbReference>
<dbReference type="Proteomes" id="UP001186944">
    <property type="component" value="Unassembled WGS sequence"/>
</dbReference>
<dbReference type="EMBL" id="VSWD01000005">
    <property type="protein sequence ID" value="KAK3102871.1"/>
    <property type="molecule type" value="Genomic_DNA"/>
</dbReference>
<keyword evidence="8" id="KW-1185">Reference proteome</keyword>
<name>A0AA89C1T8_PINIB</name>
<evidence type="ECO:0000256" key="3">
    <source>
        <dbReference type="ARBA" id="ARBA00022989"/>
    </source>
</evidence>
<dbReference type="Pfam" id="PF15795">
    <property type="entry name" value="Spec3"/>
    <property type="match status" value="1"/>
</dbReference>
<evidence type="ECO:0000313" key="7">
    <source>
        <dbReference type="EMBL" id="KAK3102871.1"/>
    </source>
</evidence>
<comment type="caution">
    <text evidence="7">The sequence shown here is derived from an EMBL/GenBank/DDBJ whole genome shotgun (WGS) entry which is preliminary data.</text>
</comment>
<sequence>MGLGEARARGKNARIAVPAMPCPVASTCCVLNFLVPGLGTILAGFTVFCCSRNEDLTGCEKVGSFCASFWIGFLQLILTPLLLVGWIWSCVWGVSFIGMSTEYYHDNPVDNDGSASTYPVTQQPTATFDPYQQYGGFAQPDHMLPQPAYPRPSPSAPPPDPGNFPQAANPGNFPPAGPGNFPPPGPMPSYGEPPPPYSPPGTYPASALPPKGAS</sequence>
<evidence type="ECO:0000313" key="8">
    <source>
        <dbReference type="Proteomes" id="UP001186944"/>
    </source>
</evidence>
<dbReference type="PANTHER" id="PTHR21676">
    <property type="entry name" value="PROTEIN STUM"/>
    <property type="match status" value="1"/>
</dbReference>
<accession>A0AA89C1T8</accession>
<evidence type="ECO:0000256" key="6">
    <source>
        <dbReference type="SAM" id="Phobius"/>
    </source>
</evidence>
<feature type="transmembrane region" description="Helical" evidence="6">
    <location>
        <begin position="62"/>
        <end position="88"/>
    </location>
</feature>
<reference evidence="7" key="1">
    <citation type="submission" date="2019-08" db="EMBL/GenBank/DDBJ databases">
        <title>The improved chromosome-level genome for the pearl oyster Pinctada fucata martensii using PacBio sequencing and Hi-C.</title>
        <authorList>
            <person name="Zheng Z."/>
        </authorList>
    </citation>
    <scope>NUCLEOTIDE SEQUENCE</scope>
    <source>
        <strain evidence="7">ZZ-2019</strain>
        <tissue evidence="7">Adductor muscle</tissue>
    </source>
</reference>
<protein>
    <recommendedName>
        <fullName evidence="9">Protein SPEC3</fullName>
    </recommendedName>
</protein>
<keyword evidence="2 6" id="KW-0812">Transmembrane</keyword>
<evidence type="ECO:0008006" key="9">
    <source>
        <dbReference type="Google" id="ProtNLM"/>
    </source>
</evidence>
<proteinExistence type="predicted"/>
<evidence type="ECO:0000256" key="5">
    <source>
        <dbReference type="SAM" id="MobiDB-lite"/>
    </source>
</evidence>
<dbReference type="InterPro" id="IPR026673">
    <property type="entry name" value="SPEC3/Stum"/>
</dbReference>
<feature type="compositionally biased region" description="Pro residues" evidence="5">
    <location>
        <begin position="172"/>
        <end position="202"/>
    </location>
</feature>
<keyword evidence="4 6" id="KW-0472">Membrane</keyword>
<keyword evidence="3 6" id="KW-1133">Transmembrane helix</keyword>
<dbReference type="GO" id="GO:0016020">
    <property type="term" value="C:membrane"/>
    <property type="evidence" value="ECO:0007669"/>
    <property type="project" value="UniProtKB-SubCell"/>
</dbReference>
<organism evidence="7 8">
    <name type="scientific">Pinctada imbricata</name>
    <name type="common">Atlantic pearl-oyster</name>
    <name type="synonym">Pinctada martensii</name>
    <dbReference type="NCBI Taxonomy" id="66713"/>
    <lineage>
        <taxon>Eukaryota</taxon>
        <taxon>Metazoa</taxon>
        <taxon>Spiralia</taxon>
        <taxon>Lophotrochozoa</taxon>
        <taxon>Mollusca</taxon>
        <taxon>Bivalvia</taxon>
        <taxon>Autobranchia</taxon>
        <taxon>Pteriomorphia</taxon>
        <taxon>Pterioida</taxon>
        <taxon>Pterioidea</taxon>
        <taxon>Pteriidae</taxon>
        <taxon>Pinctada</taxon>
    </lineage>
</organism>
<gene>
    <name evidence="7" type="ORF">FSP39_014562</name>
</gene>
<evidence type="ECO:0000256" key="4">
    <source>
        <dbReference type="ARBA" id="ARBA00023136"/>
    </source>
</evidence>
<comment type="subcellular location">
    <subcellularLocation>
        <location evidence="1">Membrane</location>
        <topology evidence="1">Multi-pass membrane protein</topology>
    </subcellularLocation>
</comment>
<evidence type="ECO:0000256" key="1">
    <source>
        <dbReference type="ARBA" id="ARBA00004141"/>
    </source>
</evidence>